<dbReference type="AlphaFoldDB" id="A0A8S9YY11"/>
<sequence>MLEPREAKIHSFTSRVRCVPSALHVVCVLNIEELKTGGNNYPFQQISGFICRLTPPQNQNPSVAARQIKPIENTLEP</sequence>
<dbReference type="Proteomes" id="UP000822476">
    <property type="component" value="Unassembled WGS sequence"/>
</dbReference>
<comment type="caution">
    <text evidence="2">The sequence shown here is derived from an EMBL/GenBank/DDBJ whole genome shotgun (WGS) entry which is preliminary data.</text>
</comment>
<evidence type="ECO:0000256" key="1">
    <source>
        <dbReference type="SAM" id="MobiDB-lite"/>
    </source>
</evidence>
<evidence type="ECO:0000313" key="3">
    <source>
        <dbReference type="Proteomes" id="UP000822476"/>
    </source>
</evidence>
<name>A0A8S9YY11_9TREM</name>
<feature type="region of interest" description="Disordered" evidence="1">
    <location>
        <begin position="58"/>
        <end position="77"/>
    </location>
</feature>
<dbReference type="EMBL" id="JTDE01002029">
    <property type="protein sequence ID" value="KAF7257973.1"/>
    <property type="molecule type" value="Genomic_DNA"/>
</dbReference>
<protein>
    <submittedName>
        <fullName evidence="2">Uncharacterized protein</fullName>
    </submittedName>
</protein>
<organism evidence="2 3">
    <name type="scientific">Paragonimus skrjabini miyazakii</name>
    <dbReference type="NCBI Taxonomy" id="59628"/>
    <lineage>
        <taxon>Eukaryota</taxon>
        <taxon>Metazoa</taxon>
        <taxon>Spiralia</taxon>
        <taxon>Lophotrochozoa</taxon>
        <taxon>Platyhelminthes</taxon>
        <taxon>Trematoda</taxon>
        <taxon>Digenea</taxon>
        <taxon>Plagiorchiida</taxon>
        <taxon>Troglotremata</taxon>
        <taxon>Troglotrematidae</taxon>
        <taxon>Paragonimus</taxon>
    </lineage>
</organism>
<accession>A0A8S9YY11</accession>
<keyword evidence="3" id="KW-1185">Reference proteome</keyword>
<proteinExistence type="predicted"/>
<evidence type="ECO:0000313" key="2">
    <source>
        <dbReference type="EMBL" id="KAF7257973.1"/>
    </source>
</evidence>
<reference evidence="2" key="1">
    <citation type="submission" date="2019-07" db="EMBL/GenBank/DDBJ databases">
        <title>Annotation for the trematode Paragonimus miyazaki's.</title>
        <authorList>
            <person name="Choi Y.-J."/>
        </authorList>
    </citation>
    <scope>NUCLEOTIDE SEQUENCE</scope>
    <source>
        <strain evidence="2">Japan</strain>
    </source>
</reference>
<gene>
    <name evidence="2" type="ORF">EG68_04671</name>
</gene>